<evidence type="ECO:0000256" key="1">
    <source>
        <dbReference type="SAM" id="MobiDB-lite"/>
    </source>
</evidence>
<keyword evidence="3" id="KW-1185">Reference proteome</keyword>
<accession>A0A5B9QDZ2</accession>
<evidence type="ECO:0000313" key="3">
    <source>
        <dbReference type="Proteomes" id="UP000323917"/>
    </source>
</evidence>
<protein>
    <submittedName>
        <fullName evidence="2">Uncharacterized protein</fullName>
    </submittedName>
</protein>
<dbReference type="RefSeq" id="WP_148074302.1">
    <property type="nucleotide sequence ID" value="NZ_CP042913.1"/>
</dbReference>
<dbReference type="EMBL" id="CP042913">
    <property type="protein sequence ID" value="QEG35850.1"/>
    <property type="molecule type" value="Genomic_DNA"/>
</dbReference>
<organism evidence="2 3">
    <name type="scientific">Bythopirellula goksoeyrii</name>
    <dbReference type="NCBI Taxonomy" id="1400387"/>
    <lineage>
        <taxon>Bacteria</taxon>
        <taxon>Pseudomonadati</taxon>
        <taxon>Planctomycetota</taxon>
        <taxon>Planctomycetia</taxon>
        <taxon>Pirellulales</taxon>
        <taxon>Lacipirellulaceae</taxon>
        <taxon>Bythopirellula</taxon>
    </lineage>
</organism>
<proteinExistence type="predicted"/>
<gene>
    <name evidence="2" type="ORF">Pr1d_31560</name>
</gene>
<feature type="compositionally biased region" description="Polar residues" evidence="1">
    <location>
        <begin position="287"/>
        <end position="297"/>
    </location>
</feature>
<sequence length="297" mass="33307">MSKPYEHYPIDRDTIASLYSAVGKNTSRRKLVRILGTISESAFGFIENGRSGPNPHPPYHATVGNCRKIIDGSENVLGKGNKLTLDKLIDQQRPTTALSNNPQDYLNLKFGRFISYNRQDSGPKDHTWFAEQVKLWQIVAPPYAPPGSLHFTGWANNNAGQSDGPYQLYAVRVSPFLFTMLGFDEKLSHGCFQSIFTKKFAIRNSNEEVVNVLSGCWVGVDHACHSAVFRGLVSSEPITNSMVDQIQFNYTVQPFQTSTKYKTTKHDPLPKKPPSTNLMNAPHFKVNRQQTTPDKSK</sequence>
<dbReference type="Proteomes" id="UP000323917">
    <property type="component" value="Chromosome"/>
</dbReference>
<name>A0A5B9QDZ2_9BACT</name>
<evidence type="ECO:0000313" key="2">
    <source>
        <dbReference type="EMBL" id="QEG35850.1"/>
    </source>
</evidence>
<dbReference type="AlphaFoldDB" id="A0A5B9QDZ2"/>
<feature type="region of interest" description="Disordered" evidence="1">
    <location>
        <begin position="259"/>
        <end position="297"/>
    </location>
</feature>
<dbReference type="KEGG" id="bgok:Pr1d_31560"/>
<reference evidence="2 3" key="1">
    <citation type="submission" date="2019-08" db="EMBL/GenBank/DDBJ databases">
        <title>Deep-cultivation of Planctomycetes and their phenomic and genomic characterization uncovers novel biology.</title>
        <authorList>
            <person name="Wiegand S."/>
            <person name="Jogler M."/>
            <person name="Boedeker C."/>
            <person name="Pinto D."/>
            <person name="Vollmers J."/>
            <person name="Rivas-Marin E."/>
            <person name="Kohn T."/>
            <person name="Peeters S.H."/>
            <person name="Heuer A."/>
            <person name="Rast P."/>
            <person name="Oberbeckmann S."/>
            <person name="Bunk B."/>
            <person name="Jeske O."/>
            <person name="Meyerdierks A."/>
            <person name="Storesund J.E."/>
            <person name="Kallscheuer N."/>
            <person name="Luecker S."/>
            <person name="Lage O.M."/>
            <person name="Pohl T."/>
            <person name="Merkel B.J."/>
            <person name="Hornburger P."/>
            <person name="Mueller R.-W."/>
            <person name="Bruemmer F."/>
            <person name="Labrenz M."/>
            <person name="Spormann A.M."/>
            <person name="Op den Camp H."/>
            <person name="Overmann J."/>
            <person name="Amann R."/>
            <person name="Jetten M.S.M."/>
            <person name="Mascher T."/>
            <person name="Medema M.H."/>
            <person name="Devos D.P."/>
            <person name="Kaster A.-K."/>
            <person name="Ovreas L."/>
            <person name="Rohde M."/>
            <person name="Galperin M.Y."/>
            <person name="Jogler C."/>
        </authorList>
    </citation>
    <scope>NUCLEOTIDE SEQUENCE [LARGE SCALE GENOMIC DNA]</scope>
    <source>
        <strain evidence="2 3">Pr1d</strain>
    </source>
</reference>